<keyword evidence="2" id="KW-0805">Transcription regulation</keyword>
<evidence type="ECO:0000256" key="4">
    <source>
        <dbReference type="ARBA" id="ARBA00023163"/>
    </source>
</evidence>
<dbReference type="RefSeq" id="WP_261839284.1">
    <property type="nucleotide sequence ID" value="NZ_AP025458.1"/>
</dbReference>
<comment type="similarity">
    <text evidence="1">Belongs to the LysR transcriptional regulatory family.</text>
</comment>
<dbReference type="PROSITE" id="PS50931">
    <property type="entry name" value="HTH_LYSR"/>
    <property type="match status" value="1"/>
</dbReference>
<dbReference type="SUPFAM" id="SSF46785">
    <property type="entry name" value="Winged helix' DNA-binding domain"/>
    <property type="match status" value="1"/>
</dbReference>
<evidence type="ECO:0000313" key="6">
    <source>
        <dbReference type="EMBL" id="MDN3699895.1"/>
    </source>
</evidence>
<dbReference type="SUPFAM" id="SSF53850">
    <property type="entry name" value="Periplasmic binding protein-like II"/>
    <property type="match status" value="1"/>
</dbReference>
<dbReference type="InterPro" id="IPR036390">
    <property type="entry name" value="WH_DNA-bd_sf"/>
</dbReference>
<dbReference type="PANTHER" id="PTHR30537:SF32">
    <property type="entry name" value="HTH-TYPE TRANSCRIPTIONAL REGULATOR DSDC"/>
    <property type="match status" value="1"/>
</dbReference>
<accession>A0ABT8CFW8</accession>
<keyword evidence="3" id="KW-0238">DNA-binding</keyword>
<dbReference type="InterPro" id="IPR005119">
    <property type="entry name" value="LysR_subst-bd"/>
</dbReference>
<name>A0ABT8CFW8_9VIBR</name>
<comment type="caution">
    <text evidence="6">The sequence shown here is derived from an EMBL/GenBank/DDBJ whole genome shotgun (WGS) entry which is preliminary data.</text>
</comment>
<evidence type="ECO:0000259" key="5">
    <source>
        <dbReference type="PROSITE" id="PS50931"/>
    </source>
</evidence>
<sequence>MGLFENRQQTLSLLHTFSVAAKHLSFTLAADELFLTQGGVSHRIKKLEQQLRFSLFVRKTRKLELTPEGQRVLSMLNASFESIFSELVDIQTGELSGELYIATSPYFAASWLMPRLPEFRKLYPNLSIKLHTKQNQSDFQFEPYDVAIFYGKGHYPNHYSERLFSGTRTPVCSPEYAKMLGFEALNDGIFALDKPSIDNLVLKERLQALAKVRFIHSGGVSAWQRWLAEAQSDVDCTLMCDYYSDSRLAMDAAMLSMGVVLGRLEFMKPQIEQGLLVAPFMNIESDKGYDLVCPKGMEQRTKFQVFALWAKQQLSGEAV</sequence>
<dbReference type="CDD" id="cd08432">
    <property type="entry name" value="PBP2_GcdR_TrpI_HvrB_AmpR_like"/>
    <property type="match status" value="1"/>
</dbReference>
<dbReference type="PANTHER" id="PTHR30537">
    <property type="entry name" value="HTH-TYPE TRANSCRIPTIONAL REGULATOR"/>
    <property type="match status" value="1"/>
</dbReference>
<evidence type="ECO:0000256" key="3">
    <source>
        <dbReference type="ARBA" id="ARBA00023125"/>
    </source>
</evidence>
<gene>
    <name evidence="6" type="ORF">QWY96_01305</name>
</gene>
<protein>
    <submittedName>
        <fullName evidence="6">LysR substrate-binding domain-containing protein</fullName>
    </submittedName>
</protein>
<evidence type="ECO:0000313" key="7">
    <source>
        <dbReference type="Proteomes" id="UP001223712"/>
    </source>
</evidence>
<dbReference type="Pfam" id="PF03466">
    <property type="entry name" value="LysR_substrate"/>
    <property type="match status" value="1"/>
</dbReference>
<dbReference type="Pfam" id="PF00126">
    <property type="entry name" value="HTH_1"/>
    <property type="match status" value="1"/>
</dbReference>
<keyword evidence="4" id="KW-0804">Transcription</keyword>
<dbReference type="Gene3D" id="1.10.10.10">
    <property type="entry name" value="Winged helix-like DNA-binding domain superfamily/Winged helix DNA-binding domain"/>
    <property type="match status" value="1"/>
</dbReference>
<evidence type="ECO:0000256" key="2">
    <source>
        <dbReference type="ARBA" id="ARBA00023015"/>
    </source>
</evidence>
<evidence type="ECO:0000256" key="1">
    <source>
        <dbReference type="ARBA" id="ARBA00009437"/>
    </source>
</evidence>
<feature type="domain" description="HTH lysR-type" evidence="5">
    <location>
        <begin position="9"/>
        <end position="66"/>
    </location>
</feature>
<dbReference type="InterPro" id="IPR036388">
    <property type="entry name" value="WH-like_DNA-bd_sf"/>
</dbReference>
<dbReference type="Gene3D" id="3.40.190.10">
    <property type="entry name" value="Periplasmic binding protein-like II"/>
    <property type="match status" value="2"/>
</dbReference>
<proteinExistence type="inferred from homology"/>
<organism evidence="6 7">
    <name type="scientific">Vibrio artabrorum</name>
    <dbReference type="NCBI Taxonomy" id="446374"/>
    <lineage>
        <taxon>Bacteria</taxon>
        <taxon>Pseudomonadati</taxon>
        <taxon>Pseudomonadota</taxon>
        <taxon>Gammaproteobacteria</taxon>
        <taxon>Vibrionales</taxon>
        <taxon>Vibrionaceae</taxon>
        <taxon>Vibrio</taxon>
    </lineage>
</organism>
<dbReference type="PRINTS" id="PR00039">
    <property type="entry name" value="HTHLYSR"/>
</dbReference>
<dbReference type="InterPro" id="IPR000847">
    <property type="entry name" value="LysR_HTH_N"/>
</dbReference>
<dbReference type="InterPro" id="IPR058163">
    <property type="entry name" value="LysR-type_TF_proteobact-type"/>
</dbReference>
<keyword evidence="7" id="KW-1185">Reference proteome</keyword>
<reference evidence="7" key="1">
    <citation type="journal article" date="2019" name="Int. J. Syst. Evol. Microbiol.">
        <title>The Global Catalogue of Microorganisms (GCM) 10K type strain sequencing project: providing services to taxonomists for standard genome sequencing and annotation.</title>
        <authorList>
            <consortium name="The Broad Institute Genomics Platform"/>
            <consortium name="The Broad Institute Genome Sequencing Center for Infectious Disease"/>
            <person name="Wu L."/>
            <person name="Ma J."/>
        </authorList>
    </citation>
    <scope>NUCLEOTIDE SEQUENCE [LARGE SCALE GENOMIC DNA]</scope>
    <source>
        <strain evidence="7">CECT 7226</strain>
    </source>
</reference>
<dbReference type="Proteomes" id="UP001223712">
    <property type="component" value="Unassembled WGS sequence"/>
</dbReference>
<dbReference type="EMBL" id="JAUFQY010000001">
    <property type="protein sequence ID" value="MDN3699895.1"/>
    <property type="molecule type" value="Genomic_DNA"/>
</dbReference>